<comment type="cofactor">
    <cofactor evidence="1">
        <name>Mn(2+)</name>
        <dbReference type="ChEBI" id="CHEBI:29035"/>
    </cofactor>
</comment>
<protein>
    <recommendedName>
        <fullName evidence="10">Inositol polyphosphate-related phosphatase domain-containing protein</fullName>
    </recommendedName>
</protein>
<keyword evidence="3" id="KW-0540">Nuclease</keyword>
<dbReference type="GO" id="GO:0004518">
    <property type="term" value="F:nuclease activity"/>
    <property type="evidence" value="ECO:0007669"/>
    <property type="project" value="UniProtKB-KW"/>
</dbReference>
<evidence type="ECO:0000256" key="5">
    <source>
        <dbReference type="ARBA" id="ARBA00022763"/>
    </source>
</evidence>
<sequence length="353" mass="40616">MKERLIPILIKIFLIFTGALIALFIIFTVVVDYKPKDVITVDINQDATIGAVPIDKEISITSYNIGYGGTDRKQDFYMCGGEGTSLVEKSTVEKNIKHIIEQINNIDSNILLLQEVDSDSKRSRYMDQTQMIRNTVEKMDSVSAYTHKSGYVPIPLKEPMGKIESSIMTFSKFNIEESKRYKLPDNIKWPTKAFKHDRAMLESVILTENGKKLVVLNIHLSAFDEKAKVRREQLEFINEHIESHLNKGDYIIIGGDFNLIFNSENITFNSKEKKPERFEYFPEEVLLNQTKLIFDESAPTARSLSRPYDENSFKAVVDGFIISNNIDVIQVKNLEYDFKYSDHNPVVMKFKLK</sequence>
<feature type="domain" description="Inositol polyphosphate-related phosphatase" evidence="10">
    <location>
        <begin position="92"/>
        <end position="347"/>
    </location>
</feature>
<reference evidence="11" key="1">
    <citation type="journal article" date="2021" name="mSystems">
        <title>Bacteria and Archaea Synergistically Convert Glycine Betaine to Biogenic Methane in the Formosa Cold Seep of the South China Sea.</title>
        <authorList>
            <person name="Li L."/>
            <person name="Zhang W."/>
            <person name="Zhang S."/>
            <person name="Song L."/>
            <person name="Sun Q."/>
            <person name="Zhang H."/>
            <person name="Xiang H."/>
            <person name="Dong X."/>
        </authorList>
    </citation>
    <scope>NUCLEOTIDE SEQUENCE</scope>
    <source>
        <strain evidence="11">ZWT</strain>
    </source>
</reference>
<keyword evidence="5" id="KW-0227">DNA damage</keyword>
<dbReference type="InterPro" id="IPR000300">
    <property type="entry name" value="IPPc"/>
</dbReference>
<dbReference type="Proteomes" id="UP001056429">
    <property type="component" value="Unassembled WGS sequence"/>
</dbReference>
<accession>A0A9J6P1I3</accession>
<dbReference type="GO" id="GO:0016791">
    <property type="term" value="F:phosphatase activity"/>
    <property type="evidence" value="ECO:0007669"/>
    <property type="project" value="InterPro"/>
</dbReference>
<dbReference type="Gene3D" id="3.60.10.10">
    <property type="entry name" value="Endonuclease/exonuclease/phosphatase"/>
    <property type="match status" value="1"/>
</dbReference>
<proteinExistence type="predicted"/>
<name>A0A9J6P1I3_9CLOT</name>
<evidence type="ECO:0000259" key="10">
    <source>
        <dbReference type="Pfam" id="PF22669"/>
    </source>
</evidence>
<evidence type="ECO:0000256" key="7">
    <source>
        <dbReference type="ARBA" id="ARBA00022842"/>
    </source>
</evidence>
<dbReference type="PANTHER" id="PTHR15822">
    <property type="entry name" value="TRAF AND TNF RECEPTOR-ASSOCIATED PROTEIN"/>
    <property type="match status" value="1"/>
</dbReference>
<feature type="transmembrane region" description="Helical" evidence="9">
    <location>
        <begin position="12"/>
        <end position="31"/>
    </location>
</feature>
<comment type="caution">
    <text evidence="11">The sequence shown here is derived from an EMBL/GenBank/DDBJ whole genome shotgun (WGS) entry which is preliminary data.</text>
</comment>
<dbReference type="GO" id="GO:0046872">
    <property type="term" value="F:metal ion binding"/>
    <property type="evidence" value="ECO:0007669"/>
    <property type="project" value="UniProtKB-KW"/>
</dbReference>
<dbReference type="InterPro" id="IPR051547">
    <property type="entry name" value="TDP2-like"/>
</dbReference>
<reference evidence="11" key="2">
    <citation type="submission" date="2021-04" db="EMBL/GenBank/DDBJ databases">
        <authorList>
            <person name="Dong X."/>
        </authorList>
    </citation>
    <scope>NUCLEOTIDE SEQUENCE</scope>
    <source>
        <strain evidence="11">ZWT</strain>
    </source>
</reference>
<evidence type="ECO:0000313" key="12">
    <source>
        <dbReference type="Proteomes" id="UP001056429"/>
    </source>
</evidence>
<dbReference type="EMBL" id="JAGSOJ010000002">
    <property type="protein sequence ID" value="MCM1989725.1"/>
    <property type="molecule type" value="Genomic_DNA"/>
</dbReference>
<comment type="cofactor">
    <cofactor evidence="2">
        <name>Mg(2+)</name>
        <dbReference type="ChEBI" id="CHEBI:18420"/>
    </cofactor>
</comment>
<evidence type="ECO:0000256" key="3">
    <source>
        <dbReference type="ARBA" id="ARBA00022722"/>
    </source>
</evidence>
<keyword evidence="9" id="KW-0472">Membrane</keyword>
<evidence type="ECO:0000256" key="1">
    <source>
        <dbReference type="ARBA" id="ARBA00001936"/>
    </source>
</evidence>
<keyword evidence="9" id="KW-0812">Transmembrane</keyword>
<keyword evidence="4" id="KW-0479">Metal-binding</keyword>
<keyword evidence="6" id="KW-0378">Hydrolase</keyword>
<dbReference type="GO" id="GO:0046856">
    <property type="term" value="P:phosphatidylinositol dephosphorylation"/>
    <property type="evidence" value="ECO:0007669"/>
    <property type="project" value="InterPro"/>
</dbReference>
<keyword evidence="12" id="KW-1185">Reference proteome</keyword>
<keyword evidence="9" id="KW-1133">Transmembrane helix</keyword>
<dbReference type="RefSeq" id="WP_250858750.1">
    <property type="nucleotide sequence ID" value="NZ_JAGSOJ010000002.1"/>
</dbReference>
<organism evidence="11 12">
    <name type="scientific">Oceanirhabdus seepicola</name>
    <dbReference type="NCBI Taxonomy" id="2828781"/>
    <lineage>
        <taxon>Bacteria</taxon>
        <taxon>Bacillati</taxon>
        <taxon>Bacillota</taxon>
        <taxon>Clostridia</taxon>
        <taxon>Eubacteriales</taxon>
        <taxon>Clostridiaceae</taxon>
        <taxon>Oceanirhabdus</taxon>
    </lineage>
</organism>
<evidence type="ECO:0000256" key="9">
    <source>
        <dbReference type="SAM" id="Phobius"/>
    </source>
</evidence>
<evidence type="ECO:0000256" key="4">
    <source>
        <dbReference type="ARBA" id="ARBA00022723"/>
    </source>
</evidence>
<evidence type="ECO:0000256" key="2">
    <source>
        <dbReference type="ARBA" id="ARBA00001946"/>
    </source>
</evidence>
<dbReference type="GO" id="GO:0006281">
    <property type="term" value="P:DNA repair"/>
    <property type="evidence" value="ECO:0007669"/>
    <property type="project" value="UniProtKB-KW"/>
</dbReference>
<evidence type="ECO:0000256" key="8">
    <source>
        <dbReference type="ARBA" id="ARBA00023204"/>
    </source>
</evidence>
<dbReference type="AlphaFoldDB" id="A0A9J6P1I3"/>
<dbReference type="SUPFAM" id="SSF56219">
    <property type="entry name" value="DNase I-like"/>
    <property type="match status" value="1"/>
</dbReference>
<gene>
    <name evidence="11" type="ORF">KDK92_08235</name>
</gene>
<dbReference type="Pfam" id="PF22669">
    <property type="entry name" value="Exo_endo_phos2"/>
    <property type="match status" value="1"/>
</dbReference>
<evidence type="ECO:0000313" key="11">
    <source>
        <dbReference type="EMBL" id="MCM1989725.1"/>
    </source>
</evidence>
<dbReference type="PANTHER" id="PTHR15822:SF4">
    <property type="entry name" value="TYROSYL-DNA PHOSPHODIESTERASE 2"/>
    <property type="match status" value="1"/>
</dbReference>
<keyword evidence="7" id="KW-0460">Magnesium</keyword>
<evidence type="ECO:0000256" key="6">
    <source>
        <dbReference type="ARBA" id="ARBA00022801"/>
    </source>
</evidence>
<keyword evidence="8" id="KW-0234">DNA repair</keyword>
<dbReference type="InterPro" id="IPR036691">
    <property type="entry name" value="Endo/exonu/phosph_ase_sf"/>
</dbReference>